<dbReference type="GO" id="GO:0003824">
    <property type="term" value="F:catalytic activity"/>
    <property type="evidence" value="ECO:0007669"/>
    <property type="project" value="InterPro"/>
</dbReference>
<evidence type="ECO:0000259" key="1">
    <source>
        <dbReference type="Pfam" id="PF03372"/>
    </source>
</evidence>
<gene>
    <name evidence="2" type="ORF">ACM01_29365</name>
</gene>
<dbReference type="Proteomes" id="UP000037432">
    <property type="component" value="Unassembled WGS sequence"/>
</dbReference>
<reference evidence="2 3" key="1">
    <citation type="submission" date="2015-06" db="EMBL/GenBank/DDBJ databases">
        <authorList>
            <person name="Ju K.-S."/>
            <person name="Doroghazi J.R."/>
            <person name="Metcalf W.W."/>
        </authorList>
    </citation>
    <scope>NUCLEOTIDE SEQUENCE [LARGE SCALE GENOMIC DNA]</scope>
    <source>
        <strain evidence="2 3">NRRL 3414</strain>
    </source>
</reference>
<dbReference type="EMBL" id="LFNT01000042">
    <property type="protein sequence ID" value="KMS70935.1"/>
    <property type="molecule type" value="Genomic_DNA"/>
</dbReference>
<evidence type="ECO:0000313" key="2">
    <source>
        <dbReference type="EMBL" id="KMS70935.1"/>
    </source>
</evidence>
<dbReference type="AlphaFoldDB" id="A0A0J8BZP6"/>
<dbReference type="RefSeq" id="WP_048584411.1">
    <property type="nucleotide sequence ID" value="NZ_LFNT01000042.1"/>
</dbReference>
<evidence type="ECO:0000313" key="3">
    <source>
        <dbReference type="Proteomes" id="UP000037432"/>
    </source>
</evidence>
<comment type="caution">
    <text evidence="2">The sequence shown here is derived from an EMBL/GenBank/DDBJ whole genome shotgun (WGS) entry which is preliminary data.</text>
</comment>
<proteinExistence type="predicted"/>
<dbReference type="InterPro" id="IPR036691">
    <property type="entry name" value="Endo/exonu/phosph_ase_sf"/>
</dbReference>
<dbReference type="InterPro" id="IPR005135">
    <property type="entry name" value="Endo/exonuclease/phosphatase"/>
</dbReference>
<dbReference type="SUPFAM" id="SSF56219">
    <property type="entry name" value="DNase I-like"/>
    <property type="match status" value="1"/>
</dbReference>
<dbReference type="Pfam" id="PF03372">
    <property type="entry name" value="Exo_endo_phos"/>
    <property type="match status" value="1"/>
</dbReference>
<name>A0A0J8BZP6_STRVR</name>
<protein>
    <recommendedName>
        <fullName evidence="1">Endonuclease/exonuclease/phosphatase domain-containing protein</fullName>
    </recommendedName>
</protein>
<dbReference type="OrthoDB" id="4293963at2"/>
<dbReference type="Gene3D" id="3.60.10.10">
    <property type="entry name" value="Endonuclease/exonuclease/phosphatase"/>
    <property type="match status" value="1"/>
</dbReference>
<feature type="domain" description="Endonuclease/exonuclease/phosphatase" evidence="1">
    <location>
        <begin position="9"/>
        <end position="246"/>
    </location>
</feature>
<sequence>MSPTLLKLATWNIGGGILGESHQRDGIPSLDYYASVLKEHVPDVVCLQEAHDYDGRQEGQSEYLARCGGYPYVASFPTSESHMAENASLALGILSKFPIKDVTYKQFPNFRLEGASPNGEPWKLHDKGYVVASIDLDDRTLGLINGHCFPLHRFGASPTEPMFTPMWDMLTQDLLEIGDSGTAFAALDANYERIEELLKEALLPGKYLSAFEGTPTTPKGVQNDHILYGHAMRLLTTTVAATESDHSYCQVSVLV</sequence>
<accession>A0A0J8BZP6</accession>
<organism evidence="2 3">
    <name type="scientific">Streptomyces viridochromogenes</name>
    <dbReference type="NCBI Taxonomy" id="1938"/>
    <lineage>
        <taxon>Bacteria</taxon>
        <taxon>Bacillati</taxon>
        <taxon>Actinomycetota</taxon>
        <taxon>Actinomycetes</taxon>
        <taxon>Kitasatosporales</taxon>
        <taxon>Streptomycetaceae</taxon>
        <taxon>Streptomyces</taxon>
    </lineage>
</organism>